<keyword evidence="2" id="KW-0456">Lyase</keyword>
<name>A0A494XM16_9BURK</name>
<evidence type="ECO:0000313" key="5">
    <source>
        <dbReference type="EMBL" id="RKP51745.1"/>
    </source>
</evidence>
<dbReference type="OrthoDB" id="9807077at2"/>
<keyword evidence="6" id="KW-1185">Reference proteome</keyword>
<evidence type="ECO:0000256" key="2">
    <source>
        <dbReference type="ARBA" id="ARBA00023239"/>
    </source>
</evidence>
<evidence type="ECO:0000259" key="4">
    <source>
        <dbReference type="Pfam" id="PF24877"/>
    </source>
</evidence>
<dbReference type="Pfam" id="PF24877">
    <property type="entry name" value="ILV_EDD_C"/>
    <property type="match status" value="1"/>
</dbReference>
<dbReference type="GO" id="GO:0004160">
    <property type="term" value="F:dihydroxy-acid dehydratase activity"/>
    <property type="evidence" value="ECO:0007669"/>
    <property type="project" value="TreeGrafter"/>
</dbReference>
<feature type="domain" description="Dihydroxy-acid/6-phosphogluconate dehydratase N-terminal" evidence="3">
    <location>
        <begin position="34"/>
        <end position="349"/>
    </location>
</feature>
<dbReference type="InterPro" id="IPR042096">
    <property type="entry name" value="Dihydro-acid_dehy_C"/>
</dbReference>
<dbReference type="PANTHER" id="PTHR21000">
    <property type="entry name" value="DIHYDROXY-ACID DEHYDRATASE DAD"/>
    <property type="match status" value="1"/>
</dbReference>
<evidence type="ECO:0000259" key="3">
    <source>
        <dbReference type="Pfam" id="PF00920"/>
    </source>
</evidence>
<dbReference type="EMBL" id="RBZU01000008">
    <property type="protein sequence ID" value="RKP51745.1"/>
    <property type="molecule type" value="Genomic_DNA"/>
</dbReference>
<dbReference type="SUPFAM" id="SSF143975">
    <property type="entry name" value="IlvD/EDD N-terminal domain-like"/>
    <property type="match status" value="1"/>
</dbReference>
<feature type="domain" description="Dihydroxy-acid/6-phosphogluconate dehydratase C-terminal" evidence="4">
    <location>
        <begin position="361"/>
        <end position="552"/>
    </location>
</feature>
<gene>
    <name evidence="5" type="ORF">D7S86_17440</name>
</gene>
<dbReference type="GO" id="GO:0009082">
    <property type="term" value="P:branched-chain amino acid biosynthetic process"/>
    <property type="evidence" value="ECO:0007669"/>
    <property type="project" value="TreeGrafter"/>
</dbReference>
<dbReference type="InterPro" id="IPR000581">
    <property type="entry name" value="ILV_EDD_N"/>
</dbReference>
<reference evidence="5 6" key="1">
    <citation type="submission" date="2018-10" db="EMBL/GenBank/DDBJ databases">
        <title>Robbsia sp. DHC34, isolated from soil.</title>
        <authorList>
            <person name="Gao Z.-H."/>
            <person name="Qiu L.-H."/>
        </authorList>
    </citation>
    <scope>NUCLEOTIDE SEQUENCE [LARGE SCALE GENOMIC DNA]</scope>
    <source>
        <strain evidence="5 6">DHC34</strain>
    </source>
</reference>
<comment type="caution">
    <text evidence="5">The sequence shown here is derived from an EMBL/GenBank/DDBJ whole genome shotgun (WGS) entry which is preliminary data.</text>
</comment>
<dbReference type="InterPro" id="IPR020558">
    <property type="entry name" value="DiOHA_6PGluconate_deHydtase_CS"/>
</dbReference>
<accession>A0A494XM16</accession>
<dbReference type="InterPro" id="IPR050165">
    <property type="entry name" value="DHAD_IlvD/Edd"/>
</dbReference>
<dbReference type="Gene3D" id="3.50.30.80">
    <property type="entry name" value="IlvD/EDD C-terminal domain-like"/>
    <property type="match status" value="1"/>
</dbReference>
<dbReference type="Pfam" id="PF00920">
    <property type="entry name" value="ILVD_EDD_N"/>
    <property type="match status" value="1"/>
</dbReference>
<dbReference type="InterPro" id="IPR037237">
    <property type="entry name" value="IlvD/EDD_N"/>
</dbReference>
<dbReference type="InterPro" id="IPR056740">
    <property type="entry name" value="ILV_EDD_C"/>
</dbReference>
<dbReference type="AlphaFoldDB" id="A0A494XM16"/>
<organism evidence="5 6">
    <name type="scientific">Pararobbsia silviterrae</name>
    <dbReference type="NCBI Taxonomy" id="1792498"/>
    <lineage>
        <taxon>Bacteria</taxon>
        <taxon>Pseudomonadati</taxon>
        <taxon>Pseudomonadota</taxon>
        <taxon>Betaproteobacteria</taxon>
        <taxon>Burkholderiales</taxon>
        <taxon>Burkholderiaceae</taxon>
        <taxon>Pararobbsia</taxon>
    </lineage>
</organism>
<evidence type="ECO:0000256" key="1">
    <source>
        <dbReference type="ARBA" id="ARBA00006486"/>
    </source>
</evidence>
<comment type="similarity">
    <text evidence="1">Belongs to the IlvD/Edd family.</text>
</comment>
<dbReference type="PANTHER" id="PTHR21000:SF5">
    <property type="entry name" value="DIHYDROXY-ACID DEHYDRATASE, MITOCHONDRIAL"/>
    <property type="match status" value="1"/>
</dbReference>
<proteinExistence type="inferred from homology"/>
<sequence length="564" mass="59441">MTKYRSNVTPGTAIWAGRRAHFMAMGLSEEDMLKPKIAIINTSSELAMCFNHLDDVAAEVKKAIREAGGIPFEIRTAASSDFITNAGKFGAYVLATRDLIASDIEVQVEGALLDGMVCLASCDKSAPGQLMAAGRINVPTIVVICGYQASGEYKGKHTDIEDVFLHSSHVATGKTTVEELGEMAKVAIRSPGVCAGMGTANSMHVLSEALGMTIPGSAPVRAVSPRMLDNARAAGRRIVEMIDEDLRPRDIITDASVRNAARAVIAVSGSINCVKHLQAIAIEAGLDINVMDVFAEYGRKVPLLCAVRPSGDTLTEAFDDAGGARGLLDQLRPILETDVMTVSGKTLAQILDEAPPTDTTVIQPLDNPVSTRPTLNIVKGSLIPGGGIIRIGGTGERTMRFRGKAIIYHARDEAIKGIANGEVKPGHVVVLRGLGVQGGPGLAMTSAVVFAIDGADLINKVAVITEGQLSGLVNKGLVVGEATPEAAAGGPLALLDEGDEIEIDVEQARVDLLVPEEVLAERRKQHREFGARIETGWLNVYQRNVSPVHQGAVLSPGGRPLAGQ</sequence>
<dbReference type="RefSeq" id="WP_121088150.1">
    <property type="nucleotide sequence ID" value="NZ_RBZU01000008.1"/>
</dbReference>
<dbReference type="SUPFAM" id="SSF52016">
    <property type="entry name" value="LeuD/IlvD-like"/>
    <property type="match status" value="1"/>
</dbReference>
<dbReference type="PROSITE" id="PS00886">
    <property type="entry name" value="ILVD_EDD_1"/>
    <property type="match status" value="1"/>
</dbReference>
<dbReference type="Proteomes" id="UP000270342">
    <property type="component" value="Unassembled WGS sequence"/>
</dbReference>
<evidence type="ECO:0000313" key="6">
    <source>
        <dbReference type="Proteomes" id="UP000270342"/>
    </source>
</evidence>
<protein>
    <submittedName>
        <fullName evidence="5">Dihydroxy-acid dehydratase</fullName>
    </submittedName>
</protein>